<proteinExistence type="predicted"/>
<organism evidence="2 3">
    <name type="scientific">Trichoglossum hirsutum</name>
    <dbReference type="NCBI Taxonomy" id="265104"/>
    <lineage>
        <taxon>Eukaryota</taxon>
        <taxon>Fungi</taxon>
        <taxon>Dikarya</taxon>
        <taxon>Ascomycota</taxon>
        <taxon>Pezizomycotina</taxon>
        <taxon>Geoglossomycetes</taxon>
        <taxon>Geoglossales</taxon>
        <taxon>Geoglossaceae</taxon>
        <taxon>Trichoglossum</taxon>
    </lineage>
</organism>
<feature type="compositionally biased region" description="Low complexity" evidence="1">
    <location>
        <begin position="129"/>
        <end position="143"/>
    </location>
</feature>
<evidence type="ECO:0000313" key="2">
    <source>
        <dbReference type="EMBL" id="KAH0536060.1"/>
    </source>
</evidence>
<dbReference type="EMBL" id="JAGHQM010004395">
    <property type="protein sequence ID" value="KAH0536060.1"/>
    <property type="molecule type" value="Genomic_DNA"/>
</dbReference>
<dbReference type="AlphaFoldDB" id="A0A9P8L0F0"/>
<evidence type="ECO:0000256" key="1">
    <source>
        <dbReference type="SAM" id="MobiDB-lite"/>
    </source>
</evidence>
<dbReference type="Proteomes" id="UP000750711">
    <property type="component" value="Unassembled WGS sequence"/>
</dbReference>
<name>A0A9P8L0F0_9PEZI</name>
<feature type="region of interest" description="Disordered" evidence="1">
    <location>
        <begin position="129"/>
        <end position="151"/>
    </location>
</feature>
<gene>
    <name evidence="2" type="ORF">GP486_008911</name>
</gene>
<comment type="caution">
    <text evidence="2">The sequence shown here is derived from an EMBL/GenBank/DDBJ whole genome shotgun (WGS) entry which is preliminary data.</text>
</comment>
<protein>
    <submittedName>
        <fullName evidence="2">Uncharacterized protein</fullName>
    </submittedName>
</protein>
<feature type="compositionally biased region" description="Low complexity" evidence="1">
    <location>
        <begin position="64"/>
        <end position="91"/>
    </location>
</feature>
<evidence type="ECO:0000313" key="3">
    <source>
        <dbReference type="Proteomes" id="UP000750711"/>
    </source>
</evidence>
<feature type="region of interest" description="Disordered" evidence="1">
    <location>
        <begin position="24"/>
        <end position="95"/>
    </location>
</feature>
<reference evidence="2" key="1">
    <citation type="submission" date="2021-03" db="EMBL/GenBank/DDBJ databases">
        <title>Comparative genomics and phylogenomic investigation of the class Geoglossomycetes provide insights into ecological specialization and systematics.</title>
        <authorList>
            <person name="Melie T."/>
            <person name="Pirro S."/>
            <person name="Miller A.N."/>
            <person name="Quandt A."/>
        </authorList>
    </citation>
    <scope>NUCLEOTIDE SEQUENCE</scope>
    <source>
        <strain evidence="2">CAQ_001_2017</strain>
    </source>
</reference>
<feature type="compositionally biased region" description="Basic and acidic residues" evidence="1">
    <location>
        <begin position="34"/>
        <end position="61"/>
    </location>
</feature>
<sequence length="201" mass="22985">MVSAPEDDFTNFLDLGDFQLNFPPFESAGQHNTTHQDESHAMDMGYDERGDGGVAARESHMKQQQHQQQSQQGQGQGQGQEQQQQQQQQQRQRNDLNGHQIHSTMSMRSLDQTSAEAALGLNAQINYLQHQQHQQQQQQQHQQSIVPPTPNSVEMHAGAAVRYYQQIDPQSLAFLERYHQRIKEDQVQISPPPRGNKVRAR</sequence>
<accession>A0A9P8L0F0</accession>
<keyword evidence="3" id="KW-1185">Reference proteome</keyword>